<evidence type="ECO:0000313" key="2">
    <source>
        <dbReference type="Proteomes" id="UP001057402"/>
    </source>
</evidence>
<protein>
    <submittedName>
        <fullName evidence="1">Uncharacterized protein</fullName>
    </submittedName>
</protein>
<organism evidence="1 2">
    <name type="scientific">Melastoma candidum</name>
    <dbReference type="NCBI Taxonomy" id="119954"/>
    <lineage>
        <taxon>Eukaryota</taxon>
        <taxon>Viridiplantae</taxon>
        <taxon>Streptophyta</taxon>
        <taxon>Embryophyta</taxon>
        <taxon>Tracheophyta</taxon>
        <taxon>Spermatophyta</taxon>
        <taxon>Magnoliopsida</taxon>
        <taxon>eudicotyledons</taxon>
        <taxon>Gunneridae</taxon>
        <taxon>Pentapetalae</taxon>
        <taxon>rosids</taxon>
        <taxon>malvids</taxon>
        <taxon>Myrtales</taxon>
        <taxon>Melastomataceae</taxon>
        <taxon>Melastomatoideae</taxon>
        <taxon>Melastomateae</taxon>
        <taxon>Melastoma</taxon>
    </lineage>
</organism>
<name>A0ACB9QJQ5_9MYRT</name>
<sequence>MSADPKKRMLRADSVPGHRTHWTGVDVLQHLCRVNECIQGQITMRIILKHRKCLGSTGSSSRLLDWP</sequence>
<dbReference type="EMBL" id="CM042885">
    <property type="protein sequence ID" value="KAI4365540.1"/>
    <property type="molecule type" value="Genomic_DNA"/>
</dbReference>
<gene>
    <name evidence="1" type="ORF">MLD38_021517</name>
</gene>
<proteinExistence type="predicted"/>
<keyword evidence="2" id="KW-1185">Reference proteome</keyword>
<comment type="caution">
    <text evidence="1">The sequence shown here is derived from an EMBL/GenBank/DDBJ whole genome shotgun (WGS) entry which is preliminary data.</text>
</comment>
<reference evidence="2" key="1">
    <citation type="journal article" date="2023" name="Front. Plant Sci.">
        <title>Chromosomal-level genome assembly of Melastoma candidum provides insights into trichome evolution.</title>
        <authorList>
            <person name="Zhong Y."/>
            <person name="Wu W."/>
            <person name="Sun C."/>
            <person name="Zou P."/>
            <person name="Liu Y."/>
            <person name="Dai S."/>
            <person name="Zhou R."/>
        </authorList>
    </citation>
    <scope>NUCLEOTIDE SEQUENCE [LARGE SCALE GENOMIC DNA]</scope>
</reference>
<dbReference type="Proteomes" id="UP001057402">
    <property type="component" value="Chromosome 6"/>
</dbReference>
<evidence type="ECO:0000313" key="1">
    <source>
        <dbReference type="EMBL" id="KAI4365540.1"/>
    </source>
</evidence>
<accession>A0ACB9QJQ5</accession>